<keyword evidence="2" id="KW-0812">Transmembrane</keyword>
<dbReference type="InterPro" id="IPR000883">
    <property type="entry name" value="Cyt_C_Oxase_1"/>
</dbReference>
<dbReference type="Proteomes" id="UP001375743">
    <property type="component" value="Unassembled WGS sequence"/>
</dbReference>
<evidence type="ECO:0000259" key="3">
    <source>
        <dbReference type="PROSITE" id="PS50855"/>
    </source>
</evidence>
<feature type="domain" description="Cytochrome oxidase subunit I profile" evidence="3">
    <location>
        <begin position="29"/>
        <end position="497"/>
    </location>
</feature>
<proteinExistence type="predicted"/>
<feature type="transmembrane region" description="Helical" evidence="2">
    <location>
        <begin position="514"/>
        <end position="538"/>
    </location>
</feature>
<dbReference type="EMBL" id="JBBLZC010000003">
    <property type="protein sequence ID" value="MEK0082346.1"/>
    <property type="molecule type" value="Genomic_DNA"/>
</dbReference>
<feature type="transmembrane region" description="Helical" evidence="2">
    <location>
        <begin position="103"/>
        <end position="126"/>
    </location>
</feature>
<dbReference type="InterPro" id="IPR023616">
    <property type="entry name" value="Cyt_c_oxase-like_su1_dom"/>
</dbReference>
<keyword evidence="2" id="KW-1133">Transmembrane helix</keyword>
<feature type="transmembrane region" description="Helical" evidence="2">
    <location>
        <begin position="68"/>
        <end position="91"/>
    </location>
</feature>
<evidence type="ECO:0000313" key="5">
    <source>
        <dbReference type="Proteomes" id="UP001375743"/>
    </source>
</evidence>
<protein>
    <submittedName>
        <fullName evidence="4">Cbb3-type cytochrome c oxidase subunit I</fullName>
    </submittedName>
</protein>
<feature type="transmembrane region" description="Helical" evidence="2">
    <location>
        <begin position="268"/>
        <end position="286"/>
    </location>
</feature>
<feature type="transmembrane region" description="Helical" evidence="2">
    <location>
        <begin position="298"/>
        <end position="321"/>
    </location>
</feature>
<feature type="transmembrane region" description="Helical" evidence="2">
    <location>
        <begin position="146"/>
        <end position="172"/>
    </location>
</feature>
<feature type="transmembrane region" description="Helical" evidence="2">
    <location>
        <begin position="184"/>
        <end position="208"/>
    </location>
</feature>
<accession>A0ABU8XMU5</accession>
<comment type="caution">
    <text evidence="4">The sequence shown here is derived from an EMBL/GenBank/DDBJ whole genome shotgun (WGS) entry which is preliminary data.</text>
</comment>
<dbReference type="Gene3D" id="1.20.210.10">
    <property type="entry name" value="Cytochrome c oxidase-like, subunit I domain"/>
    <property type="match status" value="1"/>
</dbReference>
<feature type="transmembrane region" description="Helical" evidence="2">
    <location>
        <begin position="23"/>
        <end position="48"/>
    </location>
</feature>
<evidence type="ECO:0000256" key="2">
    <source>
        <dbReference type="SAM" id="Phobius"/>
    </source>
</evidence>
<dbReference type="InterPro" id="IPR036927">
    <property type="entry name" value="Cyt_c_oxase-like_su1_sf"/>
</dbReference>
<reference evidence="4 5" key="1">
    <citation type="submission" date="2024-01" db="EMBL/GenBank/DDBJ databases">
        <title>Multi-omics insights into the function and evolution of sodium benzoate biodegradation pathways in Benzoatithermus flavus gen. nov., sp. nov. from hot spring.</title>
        <authorList>
            <person name="Hu C.-J."/>
            <person name="Li W.-J."/>
        </authorList>
    </citation>
    <scope>NUCLEOTIDE SEQUENCE [LARGE SCALE GENOMIC DNA]</scope>
    <source>
        <strain evidence="4 5">SYSU G07066</strain>
    </source>
</reference>
<feature type="transmembrane region" description="Helical" evidence="2">
    <location>
        <begin position="380"/>
        <end position="402"/>
    </location>
</feature>
<evidence type="ECO:0000256" key="1">
    <source>
        <dbReference type="ARBA" id="ARBA00022660"/>
    </source>
</evidence>
<dbReference type="RefSeq" id="WP_418158200.1">
    <property type="nucleotide sequence ID" value="NZ_JBBLZC010000003.1"/>
</dbReference>
<sequence>MNATTISHPSLLAVRRLPRSQRALLGAMVLLALATLVLGVLLGLGTALSRAGLLPMDPEGGYRLLTGHGAAVFFYWLYLGQGALLLALVATETRPQPLLALSWLGWTGLGAVAAGLAFGFVGAASGTPLLYDGTPELARTDPAAALPFYLGYLLLGLGLAAIALTALATALAGKRETGGAEWSAPGFGAVAWAGLLLVSAIAMLAVFTPPALWSAGLAAEPFDHATRWHLLFHNLHYLPLMGTVLVWYVLVRELTGVTSSFGGRFSKLVFSLYLVFVPPTSLYHMFLEPGLAPSIRVLGSILSLFVGVPTVAVFLLLTISLEQHARAQGARGLLGWLKRLPWHEPAMTALGMAVVNLALGGTFAFVLIQEKLAPLLSDTFFVPGYFHLLTVGTVSLTLLGAFTRLAPALAGAGLAARSWLRRLPWLVSPALWVFAFAGVAAGLQGLPRRVMDAGYDAGAPTSWAVLTTILALAGVVMAAGLLAYAATLAATWLRRSLASREVTAMPSAPGGPLVAAWSGPAAVLVLLLAMYVATAVAFELMQALPITAAGAAGH</sequence>
<keyword evidence="2" id="KW-0472">Membrane</keyword>
<feature type="transmembrane region" description="Helical" evidence="2">
    <location>
        <begin position="463"/>
        <end position="493"/>
    </location>
</feature>
<name>A0ABU8XMU5_9PROT</name>
<gene>
    <name evidence="4" type="ORF">U1T56_04240</name>
</gene>
<dbReference type="Pfam" id="PF00115">
    <property type="entry name" value="COX1"/>
    <property type="match status" value="1"/>
</dbReference>
<dbReference type="PROSITE" id="PS50855">
    <property type="entry name" value="COX1"/>
    <property type="match status" value="1"/>
</dbReference>
<organism evidence="4 5">
    <name type="scientific">Benzoatithermus flavus</name>
    <dbReference type="NCBI Taxonomy" id="3108223"/>
    <lineage>
        <taxon>Bacteria</taxon>
        <taxon>Pseudomonadati</taxon>
        <taxon>Pseudomonadota</taxon>
        <taxon>Alphaproteobacteria</taxon>
        <taxon>Geminicoccales</taxon>
        <taxon>Geminicoccaceae</taxon>
        <taxon>Benzoatithermus</taxon>
    </lineage>
</organism>
<feature type="transmembrane region" description="Helical" evidence="2">
    <location>
        <begin position="228"/>
        <end position="248"/>
    </location>
</feature>
<feature type="transmembrane region" description="Helical" evidence="2">
    <location>
        <begin position="423"/>
        <end position="443"/>
    </location>
</feature>
<keyword evidence="5" id="KW-1185">Reference proteome</keyword>
<keyword evidence="1" id="KW-0813">Transport</keyword>
<dbReference type="SUPFAM" id="SSF81442">
    <property type="entry name" value="Cytochrome c oxidase subunit I-like"/>
    <property type="match status" value="1"/>
</dbReference>
<keyword evidence="1" id="KW-0249">Electron transport</keyword>
<evidence type="ECO:0000313" key="4">
    <source>
        <dbReference type="EMBL" id="MEK0082346.1"/>
    </source>
</evidence>
<feature type="transmembrane region" description="Helical" evidence="2">
    <location>
        <begin position="346"/>
        <end position="368"/>
    </location>
</feature>
<keyword evidence="1" id="KW-0679">Respiratory chain</keyword>